<dbReference type="Pfam" id="PF00053">
    <property type="entry name" value="EGF_laminin"/>
    <property type="match status" value="2"/>
</dbReference>
<comment type="subcellular location">
    <subcellularLocation>
        <location evidence="1">Cell membrane</location>
        <topology evidence="1">Single-pass membrane protein</topology>
    </subcellularLocation>
</comment>
<feature type="domain" description="EGF-like" evidence="13">
    <location>
        <begin position="186"/>
        <end position="221"/>
    </location>
</feature>
<dbReference type="PANTHER" id="PTHR24043:SF8">
    <property type="entry name" value="EGF-LIKE DOMAIN-CONTAINING PROTEIN"/>
    <property type="match status" value="1"/>
</dbReference>
<evidence type="ECO:0000313" key="15">
    <source>
        <dbReference type="Ensembl" id="ENSSANP00000031966.1"/>
    </source>
</evidence>
<feature type="disulfide bond" evidence="11">
    <location>
        <begin position="168"/>
        <end position="177"/>
    </location>
</feature>
<evidence type="ECO:0000256" key="2">
    <source>
        <dbReference type="ARBA" id="ARBA00022475"/>
    </source>
</evidence>
<evidence type="ECO:0000256" key="3">
    <source>
        <dbReference type="ARBA" id="ARBA00022536"/>
    </source>
</evidence>
<proteinExistence type="inferred from homology"/>
<dbReference type="Pfam" id="PF23301">
    <property type="entry name" value="EGF_PEAR1L"/>
    <property type="match status" value="1"/>
</dbReference>
<evidence type="ECO:0000259" key="14">
    <source>
        <dbReference type="PROSITE" id="PS51041"/>
    </source>
</evidence>
<feature type="disulfide bond" evidence="11">
    <location>
        <begin position="429"/>
        <end position="438"/>
    </location>
</feature>
<dbReference type="InterPro" id="IPR000742">
    <property type="entry name" value="EGF"/>
</dbReference>
<dbReference type="InterPro" id="IPR002049">
    <property type="entry name" value="LE_dom"/>
</dbReference>
<feature type="domain" description="EGF-like" evidence="13">
    <location>
        <begin position="229"/>
        <end position="264"/>
    </location>
</feature>
<evidence type="ECO:0000256" key="4">
    <source>
        <dbReference type="ARBA" id="ARBA00022692"/>
    </source>
</evidence>
<comment type="caution">
    <text evidence="11">Lacks conserved residue(s) required for the propagation of feature annotation.</text>
</comment>
<evidence type="ECO:0000256" key="7">
    <source>
        <dbReference type="ARBA" id="ARBA00022989"/>
    </source>
</evidence>
<dbReference type="PANTHER" id="PTHR24043">
    <property type="entry name" value="SCAVENGER RECEPTOR CLASS F"/>
    <property type="match status" value="1"/>
</dbReference>
<name>A0A671MN05_9TELE</name>
<dbReference type="PROSITE" id="PS51041">
    <property type="entry name" value="EMI"/>
    <property type="match status" value="1"/>
</dbReference>
<evidence type="ECO:0000259" key="13">
    <source>
        <dbReference type="PROSITE" id="PS50026"/>
    </source>
</evidence>
<keyword evidence="9 11" id="KW-1015">Disulfide bond</keyword>
<dbReference type="Pfam" id="PF12661">
    <property type="entry name" value="hEGF"/>
    <property type="match status" value="5"/>
</dbReference>
<keyword evidence="4 12" id="KW-0812">Transmembrane</keyword>
<dbReference type="InterPro" id="IPR057138">
    <property type="entry name" value="EGF_PEAR1L-like"/>
</dbReference>
<reference evidence="15" key="1">
    <citation type="submission" date="2025-08" db="UniProtKB">
        <authorList>
            <consortium name="Ensembl"/>
        </authorList>
    </citation>
    <scope>IDENTIFICATION</scope>
</reference>
<dbReference type="FunFam" id="2.170.300.10:FF:000006">
    <property type="entry name" value="Multiple epidermal growth factor-like domains protein 11"/>
    <property type="match status" value="1"/>
</dbReference>
<dbReference type="PROSITE" id="PS01186">
    <property type="entry name" value="EGF_2"/>
    <property type="match status" value="3"/>
</dbReference>
<gene>
    <name evidence="15" type="primary">LOC107673753</name>
</gene>
<dbReference type="SMART" id="SM00181">
    <property type="entry name" value="EGF"/>
    <property type="match status" value="14"/>
</dbReference>
<feature type="disulfide bond" evidence="11">
    <location>
        <begin position="340"/>
        <end position="349"/>
    </location>
</feature>
<dbReference type="InterPro" id="IPR042635">
    <property type="entry name" value="MEGF10/SREC1/2-like"/>
</dbReference>
<dbReference type="AlphaFoldDB" id="A0A671MN05"/>
<keyword evidence="7 12" id="KW-1133">Transmembrane helix</keyword>
<dbReference type="Gene3D" id="2.170.300.10">
    <property type="entry name" value="Tie2 ligand-binding domain superfamily"/>
    <property type="match status" value="5"/>
</dbReference>
<dbReference type="GO" id="GO:0005886">
    <property type="term" value="C:plasma membrane"/>
    <property type="evidence" value="ECO:0007669"/>
    <property type="project" value="UniProtKB-SubCell"/>
</dbReference>
<feature type="domain" description="EGF-like" evidence="13">
    <location>
        <begin position="404"/>
        <end position="439"/>
    </location>
</feature>
<reference evidence="15" key="2">
    <citation type="submission" date="2025-09" db="UniProtKB">
        <authorList>
            <consortium name="Ensembl"/>
        </authorList>
    </citation>
    <scope>IDENTIFICATION</scope>
</reference>
<evidence type="ECO:0000256" key="1">
    <source>
        <dbReference type="ARBA" id="ARBA00004162"/>
    </source>
</evidence>
<dbReference type="InterPro" id="IPR013032">
    <property type="entry name" value="EGF-like_CS"/>
</dbReference>
<keyword evidence="5" id="KW-0732">Signal</keyword>
<feature type="disulfide bond" evidence="11">
    <location>
        <begin position="211"/>
        <end position="220"/>
    </location>
</feature>
<feature type="disulfide bond" evidence="11">
    <location>
        <begin position="601"/>
        <end position="610"/>
    </location>
</feature>
<dbReference type="Ensembl" id="ENSSANT00000034033.1">
    <property type="protein sequence ID" value="ENSSANP00000031966.1"/>
    <property type="gene ID" value="ENSSANG00000016307.1"/>
</dbReference>
<dbReference type="Proteomes" id="UP000472260">
    <property type="component" value="Unassembled WGS sequence"/>
</dbReference>
<dbReference type="GO" id="GO:0007157">
    <property type="term" value="P:heterophilic cell-cell adhesion via plasma membrane cell adhesion molecules"/>
    <property type="evidence" value="ECO:0007669"/>
    <property type="project" value="TreeGrafter"/>
</dbReference>
<dbReference type="FunFam" id="2.10.25.10:FF:000114">
    <property type="entry name" value="Multiple epidermal growth factor-like domains protein 11"/>
    <property type="match status" value="1"/>
</dbReference>
<feature type="domain" description="EMI" evidence="14">
    <location>
        <begin position="28"/>
        <end position="106"/>
    </location>
</feature>
<keyword evidence="8 12" id="KW-0472">Membrane</keyword>
<keyword evidence="16" id="KW-1185">Reference proteome</keyword>
<evidence type="ECO:0000256" key="12">
    <source>
        <dbReference type="SAM" id="Phobius"/>
    </source>
</evidence>
<evidence type="ECO:0000313" key="16">
    <source>
        <dbReference type="Proteomes" id="UP000472260"/>
    </source>
</evidence>
<sequence>AWELSAGVRGLLRTLVGNWTNSGSSPHKPCVCVCVFFSYSVTVQESYAHPFDQIYYTSCSDILNWFKCTQHRVSYRTAYRRGEKTMHRRKSQCCPGFYQSRDRCVPHCAEKCVHGLCVAPSSCQCEPGWGGPDCSSACDGDHWGPHCSSRCQCKNGALCNPISGACICAPGYRGWRCEDLCEHYTYGNNCQQKCLCQNNASCHHITGECVCSPGYTGAFCEDLCPPGKHGRQCEERCPCQNGGVCHHVTGECSCPAGWMGMVCGQPCPAGRFGKNCSQECQGHNGGSCSPSTGQCVCSAGYTGERCQDQCPVGSYGVGCRQACSCVNGAQCYHVSGECLCEPGYTGESCEERICSEGLYGLKCDRRCPCHASNTRSCQPVSGECSCRLGWSGLYCNETCAPGLYGEACQEVCRCQNGADCLSVSGECVCAPGFKGSDCSTPCPAGTYGINCSSVCSCKNAAACSPIDGSCSCQAGWHGVDCSINCPSGSWGLGCNLRCVCGNGGACSALDGRCTCAPGWRGDRCDQHCQDGTYGLDCRERCDCSHADGCHPSTGHCRCLAGWTGIHCDSVCAEGRWGPNCSLSCNCKNGASCSPDEGACECAPGFRGTTCQRSECSNTPHACLSRNDLSCDCLHGFKGALCNEGKKLGLTWGVCLLHAISSFISVLRSCHRWCWYFDVFKHTLESASDPRLLHWLPECPAGTYGYGCRQVCDCLNNSTCDHMTGTCYCNPGWKGTRCDQAGVIVVGNLNSLTSAAVPVDSYQISAIAGIIVLVLLVLILLFLFIIYRKKQKGKESTMPAVTYTPTMRANTDYAIAESLPQTDVLPNSNYFSNPSYHTLTQCSSPPHAINLPYGEPKNNQLFVNLKNAEPRKRLSLLDHTGTLPADWKQGGSFNELGAYGVDRRYMGKSLRDLVKSMPYHASSSSLNSSENPYATIKDPPLLLTKSLECGYVEMKSPAHRDAPYAEIHASSPANKNVYEVEPTISSVNTVFNNNCNGPFGQDPYDLPKNSHIPCHYDLLPTRDSSPSPLKDTDSK</sequence>
<evidence type="ECO:0000256" key="9">
    <source>
        <dbReference type="ARBA" id="ARBA00023157"/>
    </source>
</evidence>
<comment type="similarity">
    <text evidence="10">Belongs to the MEGF family.</text>
</comment>
<dbReference type="SMART" id="SM00180">
    <property type="entry name" value="EGF_Lam"/>
    <property type="match status" value="9"/>
</dbReference>
<evidence type="ECO:0000256" key="6">
    <source>
        <dbReference type="ARBA" id="ARBA00022737"/>
    </source>
</evidence>
<protein>
    <submittedName>
        <fullName evidence="15">Multiple epidermal growth factor-like domains protein 10</fullName>
    </submittedName>
</protein>
<feature type="domain" description="EGF-like" evidence="13">
    <location>
        <begin position="490"/>
        <end position="525"/>
    </location>
</feature>
<feature type="disulfide bond" evidence="11">
    <location>
        <begin position="254"/>
        <end position="263"/>
    </location>
</feature>
<accession>A0A671MN05</accession>
<keyword evidence="6" id="KW-0677">Repeat</keyword>
<feature type="domain" description="EGF-like" evidence="13">
    <location>
        <begin position="143"/>
        <end position="178"/>
    </location>
</feature>
<feature type="domain" description="EGF-like" evidence="13">
    <location>
        <begin position="272"/>
        <end position="307"/>
    </location>
</feature>
<dbReference type="InterPro" id="IPR011489">
    <property type="entry name" value="EMI_domain"/>
</dbReference>
<evidence type="ECO:0000256" key="5">
    <source>
        <dbReference type="ARBA" id="ARBA00022729"/>
    </source>
</evidence>
<keyword evidence="2" id="KW-1003">Cell membrane</keyword>
<dbReference type="FunFam" id="2.170.300.10:FF:000014">
    <property type="entry name" value="Multiple epidermal growth factor-like domains protein 10"/>
    <property type="match status" value="1"/>
</dbReference>
<dbReference type="PROSITE" id="PS00022">
    <property type="entry name" value="EGF_1"/>
    <property type="match status" value="12"/>
</dbReference>
<evidence type="ECO:0000256" key="10">
    <source>
        <dbReference type="ARBA" id="ARBA00038377"/>
    </source>
</evidence>
<feature type="disulfide bond" evidence="11">
    <location>
        <begin position="515"/>
        <end position="524"/>
    </location>
</feature>
<feature type="transmembrane region" description="Helical" evidence="12">
    <location>
        <begin position="763"/>
        <end position="786"/>
    </location>
</feature>
<organism evidence="15 16">
    <name type="scientific">Sinocyclocheilus anshuiensis</name>
    <dbReference type="NCBI Taxonomy" id="1608454"/>
    <lineage>
        <taxon>Eukaryota</taxon>
        <taxon>Metazoa</taxon>
        <taxon>Chordata</taxon>
        <taxon>Craniata</taxon>
        <taxon>Vertebrata</taxon>
        <taxon>Euteleostomi</taxon>
        <taxon>Actinopterygii</taxon>
        <taxon>Neopterygii</taxon>
        <taxon>Teleostei</taxon>
        <taxon>Ostariophysi</taxon>
        <taxon>Cypriniformes</taxon>
        <taxon>Cyprinidae</taxon>
        <taxon>Cyprininae</taxon>
        <taxon>Sinocyclocheilus</taxon>
    </lineage>
</organism>
<evidence type="ECO:0000256" key="8">
    <source>
        <dbReference type="ARBA" id="ARBA00023136"/>
    </source>
</evidence>
<dbReference type="PROSITE" id="PS50026">
    <property type="entry name" value="EGF_3"/>
    <property type="match status" value="8"/>
</dbReference>
<dbReference type="GO" id="GO:0005044">
    <property type="term" value="F:scavenger receptor activity"/>
    <property type="evidence" value="ECO:0007669"/>
    <property type="project" value="InterPro"/>
</dbReference>
<evidence type="ECO:0000256" key="11">
    <source>
        <dbReference type="PROSITE-ProRule" id="PRU00076"/>
    </source>
</evidence>
<feature type="domain" description="EGF-like" evidence="13">
    <location>
        <begin position="320"/>
        <end position="350"/>
    </location>
</feature>
<feature type="disulfide bond" evidence="11">
    <location>
        <begin position="297"/>
        <end position="306"/>
    </location>
</feature>
<dbReference type="FunFam" id="2.170.300.10:FF:000007">
    <property type="entry name" value="multiple epidermal growth factor-like domains protein 10"/>
    <property type="match status" value="1"/>
</dbReference>
<dbReference type="PRINTS" id="PR00011">
    <property type="entry name" value="EGFLAMININ"/>
</dbReference>
<feature type="domain" description="EGF-like" evidence="13">
    <location>
        <begin position="576"/>
        <end position="611"/>
    </location>
</feature>
<keyword evidence="3 11" id="KW-0245">EGF-like domain</keyword>